<name>A0A937FCR7_9BACT</name>
<protein>
    <submittedName>
        <fullName evidence="4">Transporter substrate-binding domain-containing protein</fullName>
    </submittedName>
</protein>
<dbReference type="EMBL" id="JAESIY010000013">
    <property type="protein sequence ID" value="MBL3658515.1"/>
    <property type="molecule type" value="Genomic_DNA"/>
</dbReference>
<reference evidence="4" key="1">
    <citation type="submission" date="2021-01" db="EMBL/GenBank/DDBJ databases">
        <title>Fulvivirga kasyanovii gen. nov., sp nov., a novel member of the phylum Bacteroidetes isolated from seawater in a mussel farm.</title>
        <authorList>
            <person name="Zhao L.-H."/>
            <person name="Wang Z.-J."/>
        </authorList>
    </citation>
    <scope>NUCLEOTIDE SEQUENCE</scope>
    <source>
        <strain evidence="4">2943</strain>
    </source>
</reference>
<evidence type="ECO:0000256" key="2">
    <source>
        <dbReference type="SAM" id="SignalP"/>
    </source>
</evidence>
<dbReference type="Pfam" id="PF00497">
    <property type="entry name" value="SBP_bac_3"/>
    <property type="match status" value="1"/>
</dbReference>
<gene>
    <name evidence="4" type="ORF">JL102_20345</name>
</gene>
<dbReference type="PANTHER" id="PTHR35936">
    <property type="entry name" value="MEMBRANE-BOUND LYTIC MUREIN TRANSGLYCOSYLASE F"/>
    <property type="match status" value="1"/>
</dbReference>
<sequence>MKVFLNLRKICLSTLIVLVCSSGYAQYRGDTWKQVQSSGEGTISLAYVETPGFVYKDQSGQLTGICIDIMNDFVEYVNRTKGVSLSTKFVGDGSSFSGMFEKVKASNAGVFGLGNITITDARKKILKFSPPFITNNAILITQPGVSTLNDLSNIESTFAGLTAYAAKGTLNEQRLLDIKKNYFPAMKIAYVSSSREAEEKVLSDPKSFSYLDLAFYLDALAQGKPLKRHPVGDKSSERFGFIMPKNSDWSPLMEEFFAANGGYTNTVSYKKILTKHLGDTGVKLLAAVQ</sequence>
<organism evidence="4 5">
    <name type="scientific">Fulvivirga sediminis</name>
    <dbReference type="NCBI Taxonomy" id="2803949"/>
    <lineage>
        <taxon>Bacteria</taxon>
        <taxon>Pseudomonadati</taxon>
        <taxon>Bacteroidota</taxon>
        <taxon>Cytophagia</taxon>
        <taxon>Cytophagales</taxon>
        <taxon>Fulvivirgaceae</taxon>
        <taxon>Fulvivirga</taxon>
    </lineage>
</organism>
<dbReference type="InterPro" id="IPR001638">
    <property type="entry name" value="Solute-binding_3/MltF_N"/>
</dbReference>
<dbReference type="AlphaFoldDB" id="A0A937FCR7"/>
<dbReference type="RefSeq" id="WP_202246309.1">
    <property type="nucleotide sequence ID" value="NZ_JAESIY010000013.1"/>
</dbReference>
<dbReference type="SMART" id="SM00062">
    <property type="entry name" value="PBPb"/>
    <property type="match status" value="1"/>
</dbReference>
<evidence type="ECO:0000313" key="5">
    <source>
        <dbReference type="Proteomes" id="UP000659388"/>
    </source>
</evidence>
<dbReference type="Gene3D" id="3.40.190.10">
    <property type="entry name" value="Periplasmic binding protein-like II"/>
    <property type="match status" value="2"/>
</dbReference>
<feature type="chain" id="PRO_5037230402" evidence="2">
    <location>
        <begin position="26"/>
        <end position="289"/>
    </location>
</feature>
<dbReference type="SUPFAM" id="SSF53850">
    <property type="entry name" value="Periplasmic binding protein-like II"/>
    <property type="match status" value="1"/>
</dbReference>
<keyword evidence="1 2" id="KW-0732">Signal</keyword>
<evidence type="ECO:0000256" key="1">
    <source>
        <dbReference type="ARBA" id="ARBA00022729"/>
    </source>
</evidence>
<evidence type="ECO:0000313" key="4">
    <source>
        <dbReference type="EMBL" id="MBL3658515.1"/>
    </source>
</evidence>
<evidence type="ECO:0000259" key="3">
    <source>
        <dbReference type="SMART" id="SM00062"/>
    </source>
</evidence>
<dbReference type="Proteomes" id="UP000659388">
    <property type="component" value="Unassembled WGS sequence"/>
</dbReference>
<accession>A0A937FCR7</accession>
<keyword evidence="5" id="KW-1185">Reference proteome</keyword>
<proteinExistence type="predicted"/>
<comment type="caution">
    <text evidence="4">The sequence shown here is derived from an EMBL/GenBank/DDBJ whole genome shotgun (WGS) entry which is preliminary data.</text>
</comment>
<feature type="domain" description="Solute-binding protein family 3/N-terminal" evidence="3">
    <location>
        <begin position="42"/>
        <end position="280"/>
    </location>
</feature>
<feature type="signal peptide" evidence="2">
    <location>
        <begin position="1"/>
        <end position="25"/>
    </location>
</feature>